<feature type="transmembrane region" description="Helical" evidence="1">
    <location>
        <begin position="30"/>
        <end position="46"/>
    </location>
</feature>
<protein>
    <submittedName>
        <fullName evidence="2">Uncharacterized protein</fullName>
    </submittedName>
</protein>
<dbReference type="Proteomes" id="UP000315440">
    <property type="component" value="Unassembled WGS sequence"/>
</dbReference>
<feature type="transmembrane region" description="Helical" evidence="1">
    <location>
        <begin position="58"/>
        <end position="79"/>
    </location>
</feature>
<accession>A0A5C5ZNQ5</accession>
<keyword evidence="1" id="KW-1133">Transmembrane helix</keyword>
<gene>
    <name evidence="2" type="ORF">Mal64_23060</name>
</gene>
<evidence type="ECO:0000313" key="2">
    <source>
        <dbReference type="EMBL" id="TWT88818.1"/>
    </source>
</evidence>
<proteinExistence type="predicted"/>
<reference evidence="2 3" key="1">
    <citation type="submission" date="2019-02" db="EMBL/GenBank/DDBJ databases">
        <title>Deep-cultivation of Planctomycetes and their phenomic and genomic characterization uncovers novel biology.</title>
        <authorList>
            <person name="Wiegand S."/>
            <person name="Jogler M."/>
            <person name="Boedeker C."/>
            <person name="Pinto D."/>
            <person name="Vollmers J."/>
            <person name="Rivas-Marin E."/>
            <person name="Kohn T."/>
            <person name="Peeters S.H."/>
            <person name="Heuer A."/>
            <person name="Rast P."/>
            <person name="Oberbeckmann S."/>
            <person name="Bunk B."/>
            <person name="Jeske O."/>
            <person name="Meyerdierks A."/>
            <person name="Storesund J.E."/>
            <person name="Kallscheuer N."/>
            <person name="Luecker S."/>
            <person name="Lage O.M."/>
            <person name="Pohl T."/>
            <person name="Merkel B.J."/>
            <person name="Hornburger P."/>
            <person name="Mueller R.-W."/>
            <person name="Bruemmer F."/>
            <person name="Labrenz M."/>
            <person name="Spormann A.M."/>
            <person name="Op Den Camp H."/>
            <person name="Overmann J."/>
            <person name="Amann R."/>
            <person name="Jetten M.S.M."/>
            <person name="Mascher T."/>
            <person name="Medema M.H."/>
            <person name="Devos D.P."/>
            <person name="Kaster A.-K."/>
            <person name="Ovreas L."/>
            <person name="Rohde M."/>
            <person name="Galperin M.Y."/>
            <person name="Jogler C."/>
        </authorList>
    </citation>
    <scope>NUCLEOTIDE SEQUENCE [LARGE SCALE GENOMIC DNA]</scope>
    <source>
        <strain evidence="2 3">Mal64</strain>
    </source>
</reference>
<evidence type="ECO:0000256" key="1">
    <source>
        <dbReference type="SAM" id="Phobius"/>
    </source>
</evidence>
<dbReference type="OrthoDB" id="291269at2"/>
<sequence length="319" mass="35964">MIRFSIRSLLIVTALLGAYFAVGQQLGYLAATGVALAATILGWAWACRLRGWWRWARVLVVLPALVLLWFTAFDSLWVIKECPTCYAQHDVQLYRFLGAPIVSDSYQDPNVMTLALADLGDPCTHDRMESSVKHRYWGNIICAYPCVSGTFGLCCGSDVYTKTVSTRVRGYAMKEPQLAADVHKRVVENGGREFFYDAFMVDQFVLAAIEDGAAIDAITWLEDSKTDQLRMVECSSNALDNERSTQLVRDLQANGAVEVLAYWMNGPDIDNEVQANLAIRLPAEESARSPLFEYVHQHTESTWFDDDRPKDYGQEFIRF</sequence>
<organism evidence="2 3">
    <name type="scientific">Pseudobythopirellula maris</name>
    <dbReference type="NCBI Taxonomy" id="2527991"/>
    <lineage>
        <taxon>Bacteria</taxon>
        <taxon>Pseudomonadati</taxon>
        <taxon>Planctomycetota</taxon>
        <taxon>Planctomycetia</taxon>
        <taxon>Pirellulales</taxon>
        <taxon>Lacipirellulaceae</taxon>
        <taxon>Pseudobythopirellula</taxon>
    </lineage>
</organism>
<keyword evidence="1" id="KW-0472">Membrane</keyword>
<name>A0A5C5ZNQ5_9BACT</name>
<dbReference type="RefSeq" id="WP_146400197.1">
    <property type="nucleotide sequence ID" value="NZ_SJPQ01000002.1"/>
</dbReference>
<comment type="caution">
    <text evidence="2">The sequence shown here is derived from an EMBL/GenBank/DDBJ whole genome shotgun (WGS) entry which is preliminary data.</text>
</comment>
<keyword evidence="3" id="KW-1185">Reference proteome</keyword>
<keyword evidence="1" id="KW-0812">Transmembrane</keyword>
<dbReference type="AlphaFoldDB" id="A0A5C5ZNQ5"/>
<evidence type="ECO:0000313" key="3">
    <source>
        <dbReference type="Proteomes" id="UP000315440"/>
    </source>
</evidence>
<dbReference type="EMBL" id="SJPQ01000002">
    <property type="protein sequence ID" value="TWT88818.1"/>
    <property type="molecule type" value="Genomic_DNA"/>
</dbReference>